<dbReference type="eggNOG" id="COG0277">
    <property type="taxonomic scope" value="Bacteria"/>
</dbReference>
<dbReference type="Pfam" id="PF01565">
    <property type="entry name" value="FAD_binding_4"/>
    <property type="match status" value="1"/>
</dbReference>
<dbReference type="InterPro" id="IPR016164">
    <property type="entry name" value="FAD-linked_Oxase-like_C"/>
</dbReference>
<feature type="region of interest" description="Disordered" evidence="5">
    <location>
        <begin position="465"/>
        <end position="485"/>
    </location>
</feature>
<evidence type="ECO:0000256" key="4">
    <source>
        <dbReference type="ARBA" id="ARBA00022827"/>
    </source>
</evidence>
<dbReference type="KEGG" id="bgf:BC1003_6040"/>
<dbReference type="EMBL" id="CP002218">
    <property type="protein sequence ID" value="ADN61938.1"/>
    <property type="molecule type" value="Genomic_DNA"/>
</dbReference>
<evidence type="ECO:0000256" key="2">
    <source>
        <dbReference type="ARBA" id="ARBA00008000"/>
    </source>
</evidence>
<dbReference type="InterPro" id="IPR006094">
    <property type="entry name" value="Oxid_FAD_bind_N"/>
</dbReference>
<gene>
    <name evidence="7" type="ordered locus">BC1003_6040</name>
</gene>
<accession>E1TIM9</accession>
<dbReference type="InterPro" id="IPR016171">
    <property type="entry name" value="Vanillyl_alc_oxidase_C-sub2"/>
</dbReference>
<protein>
    <submittedName>
        <fullName evidence="7">FAD linked oxidase domain protein</fullName>
    </submittedName>
</protein>
<feature type="domain" description="FAD-binding PCMH-type" evidence="6">
    <location>
        <begin position="37"/>
        <end position="218"/>
    </location>
</feature>
<reference evidence="7" key="1">
    <citation type="submission" date="2010-09" db="EMBL/GenBank/DDBJ databases">
        <title>Complete sequence of chromosome2 of Burkholderia sp. CCGE1003.</title>
        <authorList>
            <consortium name="US DOE Joint Genome Institute"/>
            <person name="Lucas S."/>
            <person name="Copeland A."/>
            <person name="Lapidus A."/>
            <person name="Cheng J.-F."/>
            <person name="Bruce D."/>
            <person name="Goodwin L."/>
            <person name="Pitluck S."/>
            <person name="Daligault H."/>
            <person name="Davenport K."/>
            <person name="Detter J.C."/>
            <person name="Han C."/>
            <person name="Tapia R."/>
            <person name="Land M."/>
            <person name="Hauser L."/>
            <person name="Jeffries C."/>
            <person name="Kyrpides N."/>
            <person name="Ivanova N."/>
            <person name="Ovchinnikova G."/>
            <person name="Martinez-Romero E."/>
            <person name="Rogel M.A."/>
            <person name="Auchtung J."/>
            <person name="Tiedje J.M."/>
            <person name="Woyke T."/>
        </authorList>
    </citation>
    <scope>NUCLEOTIDE SEQUENCE</scope>
    <source>
        <strain evidence="7">CCGE1003</strain>
    </source>
</reference>
<dbReference type="InterPro" id="IPR016169">
    <property type="entry name" value="FAD-bd_PCMH_sub2"/>
</dbReference>
<dbReference type="InterPro" id="IPR016167">
    <property type="entry name" value="FAD-bd_PCMH_sub1"/>
</dbReference>
<evidence type="ECO:0000259" key="6">
    <source>
        <dbReference type="PROSITE" id="PS51387"/>
    </source>
</evidence>
<dbReference type="HOGENOM" id="CLU_017779_4_1_4"/>
<dbReference type="OrthoDB" id="8522822at2"/>
<keyword evidence="4" id="KW-0274">FAD</keyword>
<dbReference type="Gene3D" id="3.30.70.2190">
    <property type="match status" value="1"/>
</dbReference>
<dbReference type="InterPro" id="IPR036318">
    <property type="entry name" value="FAD-bd_PCMH-like_sf"/>
</dbReference>
<comment type="cofactor">
    <cofactor evidence="1">
        <name>FAD</name>
        <dbReference type="ChEBI" id="CHEBI:57692"/>
    </cofactor>
</comment>
<name>E1TIM9_BURSG</name>
<evidence type="ECO:0000256" key="1">
    <source>
        <dbReference type="ARBA" id="ARBA00001974"/>
    </source>
</evidence>
<dbReference type="InterPro" id="IPR016166">
    <property type="entry name" value="FAD-bd_PCMH"/>
</dbReference>
<comment type="similarity">
    <text evidence="2">Belongs to the FAD-binding oxidoreductase/transferase type 4 family.</text>
</comment>
<evidence type="ECO:0000313" key="7">
    <source>
        <dbReference type="EMBL" id="ADN61938.1"/>
    </source>
</evidence>
<dbReference type="SUPFAM" id="SSF56176">
    <property type="entry name" value="FAD-binding/transporter-associated domain-like"/>
    <property type="match status" value="1"/>
</dbReference>
<sequence>MEQQKIVETMRELVGASSVMTAADDMAPHLIDWRKRHTGTAACVVFARSVEHVSKVLAFCDANGIRVFPQGGNTSVCGGSVPDASGQSILLNLGKMNRILDLNADNNSMIVEAGCILADLQQAALDANRMFPLTLGAEGSCQIGGNLATNAGGTNVVRFGNTRDLVLGLQVVMPNGRVWDGLRTLRKNNSGYDLKNLFVGAEGTLGVITAAALKLFPKPCAVATALVGFETVETAVQVGLDLQAAFPGELVGLELISKSEFEISLRHAAKARNPFQSTPAWLVLVELTASAGTSDALADRLASALEAPSEAGRIVDAVVASNEQQRGDLWNIRHSVTEANGREGMGLTHDIAVPTYLIPTFVAQAGAALAEHYPAAVPVIVGHMGDGNLHYIAMFSHESWAQVADKPHTQSKVSHLLYDIAAAMGGTFSAEHGIGSLHVEEMSIYKNEQELAMMRQVKDLFDPNDTMNPGRVLPPRNASATASQA</sequence>
<proteinExistence type="inferred from homology"/>
<dbReference type="InterPro" id="IPR004113">
    <property type="entry name" value="FAD-bd_oxidored_4_C"/>
</dbReference>
<dbReference type="Gene3D" id="3.30.465.10">
    <property type="match status" value="1"/>
</dbReference>
<dbReference type="Pfam" id="PF02913">
    <property type="entry name" value="FAD-oxidase_C"/>
    <property type="match status" value="1"/>
</dbReference>
<evidence type="ECO:0000256" key="3">
    <source>
        <dbReference type="ARBA" id="ARBA00022630"/>
    </source>
</evidence>
<evidence type="ECO:0000256" key="5">
    <source>
        <dbReference type="SAM" id="MobiDB-lite"/>
    </source>
</evidence>
<dbReference type="PANTHER" id="PTHR43716:SF2">
    <property type="entry name" value="BLL6224 PROTEIN"/>
    <property type="match status" value="1"/>
</dbReference>
<dbReference type="PROSITE" id="PS51387">
    <property type="entry name" value="FAD_PCMH"/>
    <property type="match status" value="1"/>
</dbReference>
<organism evidence="7">
    <name type="scientific">Burkholderia sp. (strain CCGE1003)</name>
    <dbReference type="NCBI Taxonomy" id="640512"/>
    <lineage>
        <taxon>Bacteria</taxon>
        <taxon>Pseudomonadati</taxon>
        <taxon>Pseudomonadota</taxon>
        <taxon>Betaproteobacteria</taxon>
        <taxon>Burkholderiales</taxon>
        <taxon>Burkholderiaceae</taxon>
        <taxon>Burkholderia</taxon>
    </lineage>
</organism>
<keyword evidence="3" id="KW-0285">Flavoprotein</keyword>
<dbReference type="Gene3D" id="1.10.45.10">
    <property type="entry name" value="Vanillyl-alcohol Oxidase, Chain A, domain 4"/>
    <property type="match status" value="1"/>
</dbReference>
<dbReference type="GO" id="GO:0003824">
    <property type="term" value="F:catalytic activity"/>
    <property type="evidence" value="ECO:0007669"/>
    <property type="project" value="InterPro"/>
</dbReference>
<dbReference type="STRING" id="640512.BC1003_6040"/>
<dbReference type="Gene3D" id="3.30.43.10">
    <property type="entry name" value="Uridine Diphospho-n-acetylenolpyruvylglucosamine Reductase, domain 2"/>
    <property type="match status" value="1"/>
</dbReference>
<dbReference type="AlphaFoldDB" id="E1TIM9"/>
<dbReference type="GO" id="GO:0071949">
    <property type="term" value="F:FAD binding"/>
    <property type="evidence" value="ECO:0007669"/>
    <property type="project" value="InterPro"/>
</dbReference>
<dbReference type="InterPro" id="IPR051264">
    <property type="entry name" value="FAD-oxidored/transferase_4"/>
</dbReference>
<dbReference type="PANTHER" id="PTHR43716">
    <property type="entry name" value="D-2-HYDROXYGLUTARATE DEHYDROGENASE, MITOCHONDRIAL"/>
    <property type="match status" value="1"/>
</dbReference>
<dbReference type="FunFam" id="1.10.45.10:FF:000001">
    <property type="entry name" value="D-lactate dehydrogenase mitochondrial"/>
    <property type="match status" value="1"/>
</dbReference>
<dbReference type="Gene3D" id="3.30.70.2740">
    <property type="match status" value="1"/>
</dbReference>
<dbReference type="GO" id="GO:0022904">
    <property type="term" value="P:respiratory electron transport chain"/>
    <property type="evidence" value="ECO:0007669"/>
    <property type="project" value="TreeGrafter"/>
</dbReference>
<dbReference type="SUPFAM" id="SSF55103">
    <property type="entry name" value="FAD-linked oxidases, C-terminal domain"/>
    <property type="match status" value="1"/>
</dbReference>